<name>A0ABV6DTJ6_9BACL</name>
<evidence type="ECO:0000313" key="1">
    <source>
        <dbReference type="EMBL" id="MFC0215981.1"/>
    </source>
</evidence>
<sequence length="431" mass="49878">MGRRLLLPVAGNSRDEIALPAFLEDGWTSLQAFNEEATRLCWIIAPEIGDGIEDWLHAKGKHWRGGYTVLRLENRDIRQQQICIRALLADQPAGERSILHFGFANHNDAMVHLLHQECLQSNLDEMIIPGGGTNSVGSKVDVDEYMENERVYHICREWVLSGNYRAALKLTKSLQLRPEVGRLLQLGDNVLRYSLEEAEQEFRLLESVLSSQGSHETELAYIREWSGLCRYDAKSTIYYLYTMSEMYYEQERLVEFFVFFYRLVEEWLLYALGWDLQYGRPVRKSKPQSGYSVPVPPMMTYSLSSMLRVLSEQIGQLQRRKKISISKTGWQAHSFLQESERRLLSLYVLLKDEGFSDLLDLRHEGVSGHGFADYSLSECVRLCQGKAPLDKIKPLLNQWGLIPPLRFFDVLNRSIVCLLDEELYRRNMQPV</sequence>
<evidence type="ECO:0000313" key="2">
    <source>
        <dbReference type="Proteomes" id="UP001589776"/>
    </source>
</evidence>
<accession>A0ABV6DTJ6</accession>
<keyword evidence="2" id="KW-1185">Reference proteome</keyword>
<reference evidence="1 2" key="1">
    <citation type="submission" date="2024-09" db="EMBL/GenBank/DDBJ databases">
        <authorList>
            <person name="Sun Q."/>
            <person name="Mori K."/>
        </authorList>
    </citation>
    <scope>NUCLEOTIDE SEQUENCE [LARGE SCALE GENOMIC DNA]</scope>
    <source>
        <strain evidence="1 2">CCM 7759</strain>
    </source>
</reference>
<dbReference type="Proteomes" id="UP001589776">
    <property type="component" value="Unassembled WGS sequence"/>
</dbReference>
<gene>
    <name evidence="1" type="ORF">ACFFK0_26635</name>
</gene>
<organism evidence="1 2">
    <name type="scientific">Paenibacillus chartarius</name>
    <dbReference type="NCBI Taxonomy" id="747481"/>
    <lineage>
        <taxon>Bacteria</taxon>
        <taxon>Bacillati</taxon>
        <taxon>Bacillota</taxon>
        <taxon>Bacilli</taxon>
        <taxon>Bacillales</taxon>
        <taxon>Paenibacillaceae</taxon>
        <taxon>Paenibacillus</taxon>
    </lineage>
</organism>
<proteinExistence type="predicted"/>
<comment type="caution">
    <text evidence="1">The sequence shown here is derived from an EMBL/GenBank/DDBJ whole genome shotgun (WGS) entry which is preliminary data.</text>
</comment>
<protein>
    <submittedName>
        <fullName evidence="1">Uncharacterized protein</fullName>
    </submittedName>
</protein>
<dbReference type="EMBL" id="JBHLWN010000107">
    <property type="protein sequence ID" value="MFC0215981.1"/>
    <property type="molecule type" value="Genomic_DNA"/>
</dbReference>
<dbReference type="RefSeq" id="WP_377473701.1">
    <property type="nucleotide sequence ID" value="NZ_JBHLWN010000107.1"/>
</dbReference>